<evidence type="ECO:0000256" key="3">
    <source>
        <dbReference type="ARBA" id="ARBA00022722"/>
    </source>
</evidence>
<evidence type="ECO:0000256" key="1">
    <source>
        <dbReference type="ARBA" id="ARBA00022553"/>
    </source>
</evidence>
<name>A0A7C4RT62_9BACT</name>
<dbReference type="GO" id="GO:0016787">
    <property type="term" value="F:hydrolase activity"/>
    <property type="evidence" value="ECO:0007669"/>
    <property type="project" value="UniProtKB-KW"/>
</dbReference>
<dbReference type="GO" id="GO:0000166">
    <property type="term" value="F:nucleotide binding"/>
    <property type="evidence" value="ECO:0007669"/>
    <property type="project" value="UniProtKB-KW"/>
</dbReference>
<dbReference type="AlphaFoldDB" id="A0A7C4RT62"/>
<dbReference type="GO" id="GO:0110001">
    <property type="term" value="C:toxin-antitoxin complex"/>
    <property type="evidence" value="ECO:0007669"/>
    <property type="project" value="InterPro"/>
</dbReference>
<keyword evidence="1" id="KW-0597">Phosphoprotein</keyword>
<evidence type="ECO:0000256" key="4">
    <source>
        <dbReference type="ARBA" id="ARBA00022741"/>
    </source>
</evidence>
<dbReference type="InterPro" id="IPR008201">
    <property type="entry name" value="HepT-like"/>
</dbReference>
<evidence type="ECO:0000256" key="5">
    <source>
        <dbReference type="ARBA" id="ARBA00022801"/>
    </source>
</evidence>
<keyword evidence="4" id="KW-0547">Nucleotide-binding</keyword>
<sequence>MRDDGGYLLDMLLAARDAESFLAGLTWEQFENSRLHQNAVIKAIEIIGEAASRISPQTRAAHPEIPWSDVIGMRHRLVHGYFEVDLQKVWDTVHSDLPLLIARIEPLVPPEEN</sequence>
<dbReference type="PANTHER" id="PTHR34139:SF1">
    <property type="entry name" value="RNASE MJ1380-RELATED"/>
    <property type="match status" value="1"/>
</dbReference>
<keyword evidence="5" id="KW-0378">Hydrolase</keyword>
<proteinExistence type="predicted"/>
<keyword evidence="2" id="KW-1277">Toxin-antitoxin system</keyword>
<dbReference type="GO" id="GO:0004540">
    <property type="term" value="F:RNA nuclease activity"/>
    <property type="evidence" value="ECO:0007669"/>
    <property type="project" value="InterPro"/>
</dbReference>
<gene>
    <name evidence="6" type="ORF">ENS29_11870</name>
</gene>
<reference evidence="6" key="1">
    <citation type="journal article" date="2020" name="mSystems">
        <title>Genome- and Community-Level Interaction Insights into Carbon Utilization and Element Cycling Functions of Hydrothermarchaeota in Hydrothermal Sediment.</title>
        <authorList>
            <person name="Zhou Z."/>
            <person name="Liu Y."/>
            <person name="Xu W."/>
            <person name="Pan J."/>
            <person name="Luo Z.H."/>
            <person name="Li M."/>
        </authorList>
    </citation>
    <scope>NUCLEOTIDE SEQUENCE [LARGE SCALE GENOMIC DNA]</scope>
    <source>
        <strain evidence="6">SpSt-477</strain>
    </source>
</reference>
<evidence type="ECO:0000256" key="2">
    <source>
        <dbReference type="ARBA" id="ARBA00022649"/>
    </source>
</evidence>
<dbReference type="Pfam" id="PF01934">
    <property type="entry name" value="HepT-like"/>
    <property type="match status" value="1"/>
</dbReference>
<comment type="caution">
    <text evidence="6">The sequence shown here is derived from an EMBL/GenBank/DDBJ whole genome shotgun (WGS) entry which is preliminary data.</text>
</comment>
<evidence type="ECO:0000313" key="6">
    <source>
        <dbReference type="EMBL" id="HGU33542.1"/>
    </source>
</evidence>
<dbReference type="EMBL" id="DSUH01000271">
    <property type="protein sequence ID" value="HGU33542.1"/>
    <property type="molecule type" value="Genomic_DNA"/>
</dbReference>
<protein>
    <submittedName>
        <fullName evidence="6">DUF86 domain-containing protein</fullName>
    </submittedName>
</protein>
<dbReference type="PANTHER" id="PTHR34139">
    <property type="entry name" value="UPF0331 PROTEIN MJ0127"/>
    <property type="match status" value="1"/>
</dbReference>
<organism evidence="6">
    <name type="scientific">Desulfatirhabdium butyrativorans</name>
    <dbReference type="NCBI Taxonomy" id="340467"/>
    <lineage>
        <taxon>Bacteria</taxon>
        <taxon>Pseudomonadati</taxon>
        <taxon>Thermodesulfobacteriota</taxon>
        <taxon>Desulfobacteria</taxon>
        <taxon>Desulfobacterales</taxon>
        <taxon>Desulfatirhabdiaceae</taxon>
        <taxon>Desulfatirhabdium</taxon>
    </lineage>
</organism>
<dbReference type="InterPro" id="IPR051813">
    <property type="entry name" value="HepT_RNase_toxin"/>
</dbReference>
<keyword evidence="3" id="KW-0540">Nuclease</keyword>
<accession>A0A7C4RT62</accession>